<proteinExistence type="predicted"/>
<gene>
    <name evidence="4" type="ORF">ANIA_10268</name>
</gene>
<protein>
    <submittedName>
        <fullName evidence="4">Uncharacterized protein</fullName>
    </submittedName>
</protein>
<dbReference type="Gene3D" id="1.25.40.20">
    <property type="entry name" value="Ankyrin repeat-containing domain"/>
    <property type="match status" value="1"/>
</dbReference>
<dbReference type="EMBL" id="BN001307">
    <property type="protein sequence ID" value="CBF86329.1"/>
    <property type="molecule type" value="Genomic_DNA"/>
</dbReference>
<keyword evidence="1" id="KW-0677">Repeat</keyword>
<dbReference type="PANTHER" id="PTHR24189">
    <property type="entry name" value="MYOTROPHIN"/>
    <property type="match status" value="1"/>
</dbReference>
<reference evidence="5" key="1">
    <citation type="journal article" date="2005" name="Nature">
        <title>Sequencing of Aspergillus nidulans and comparative analysis with A. fumigatus and A. oryzae.</title>
        <authorList>
            <person name="Galagan J.E."/>
            <person name="Calvo S.E."/>
            <person name="Cuomo C."/>
            <person name="Ma L.J."/>
            <person name="Wortman J.R."/>
            <person name="Batzoglou S."/>
            <person name="Lee S.I."/>
            <person name="Basturkmen M."/>
            <person name="Spevak C.C."/>
            <person name="Clutterbuck J."/>
            <person name="Kapitonov V."/>
            <person name="Jurka J."/>
            <person name="Scazzocchio C."/>
            <person name="Farman M."/>
            <person name="Butler J."/>
            <person name="Purcell S."/>
            <person name="Harris S."/>
            <person name="Braus G.H."/>
            <person name="Draht O."/>
            <person name="Busch S."/>
            <person name="D'Enfert C."/>
            <person name="Bouchier C."/>
            <person name="Goldman G.H."/>
            <person name="Bell-Pedersen D."/>
            <person name="Griffiths-Jones S."/>
            <person name="Doonan J.H."/>
            <person name="Yu J."/>
            <person name="Vienken K."/>
            <person name="Pain A."/>
            <person name="Freitag M."/>
            <person name="Selker E.U."/>
            <person name="Archer D.B."/>
            <person name="Penalva M.A."/>
            <person name="Oakley B.R."/>
            <person name="Momany M."/>
            <person name="Tanaka T."/>
            <person name="Kumagai T."/>
            <person name="Asai K."/>
            <person name="Machida M."/>
            <person name="Nierman W.C."/>
            <person name="Denning D.W."/>
            <person name="Caddick M."/>
            <person name="Hynes M."/>
            <person name="Paoletti M."/>
            <person name="Fischer R."/>
            <person name="Miller B."/>
            <person name="Dyer P."/>
            <person name="Sachs M.S."/>
            <person name="Osmani S.A."/>
            <person name="Birren B.W."/>
        </authorList>
    </citation>
    <scope>NUCLEOTIDE SEQUENCE [LARGE SCALE GENOMIC DNA]</scope>
    <source>
        <strain evidence="5">FGSC A4 / ATCC 38163 / CBS 112.46 / NRRL 194 / M139</strain>
    </source>
</reference>
<evidence type="ECO:0000313" key="4">
    <source>
        <dbReference type="EMBL" id="CBF86329.1"/>
    </source>
</evidence>
<dbReference type="InParanoid" id="C8VMB6"/>
<dbReference type="OMA" id="HMVAQYA"/>
<evidence type="ECO:0000313" key="5">
    <source>
        <dbReference type="Proteomes" id="UP000000560"/>
    </source>
</evidence>
<evidence type="ECO:0000256" key="2">
    <source>
        <dbReference type="ARBA" id="ARBA00023043"/>
    </source>
</evidence>
<reference evidence="5" key="2">
    <citation type="journal article" date="2009" name="Fungal Genet. Biol.">
        <title>The 2008 update of the Aspergillus nidulans genome annotation: a community effort.</title>
        <authorList>
            <person name="Wortman J.R."/>
            <person name="Gilsenan J.M."/>
            <person name="Joardar V."/>
            <person name="Deegan J."/>
            <person name="Clutterbuck J."/>
            <person name="Andersen M.R."/>
            <person name="Archer D."/>
            <person name="Bencina M."/>
            <person name="Braus G."/>
            <person name="Coutinho P."/>
            <person name="von Dohren H."/>
            <person name="Doonan J."/>
            <person name="Driessen A.J."/>
            <person name="Durek P."/>
            <person name="Espeso E."/>
            <person name="Fekete E."/>
            <person name="Flipphi M."/>
            <person name="Estrada C.G."/>
            <person name="Geysens S."/>
            <person name="Goldman G."/>
            <person name="de Groot P.W."/>
            <person name="Hansen K."/>
            <person name="Harris S.D."/>
            <person name="Heinekamp T."/>
            <person name="Helmstaedt K."/>
            <person name="Henrissat B."/>
            <person name="Hofmann G."/>
            <person name="Homan T."/>
            <person name="Horio T."/>
            <person name="Horiuchi H."/>
            <person name="James S."/>
            <person name="Jones M."/>
            <person name="Karaffa L."/>
            <person name="Karanyi Z."/>
            <person name="Kato M."/>
            <person name="Keller N."/>
            <person name="Kelly D.E."/>
            <person name="Kiel J.A."/>
            <person name="Kim J.M."/>
            <person name="van der Klei I.J."/>
            <person name="Klis F.M."/>
            <person name="Kovalchuk A."/>
            <person name="Krasevec N."/>
            <person name="Kubicek C.P."/>
            <person name="Liu B."/>
            <person name="Maccabe A."/>
            <person name="Meyer V."/>
            <person name="Mirabito P."/>
            <person name="Miskei M."/>
            <person name="Mos M."/>
            <person name="Mullins J."/>
            <person name="Nelson D.R."/>
            <person name="Nielsen J."/>
            <person name="Oakley B.R."/>
            <person name="Osmani S.A."/>
            <person name="Pakula T."/>
            <person name="Paszewski A."/>
            <person name="Paulsen I."/>
            <person name="Pilsyk S."/>
            <person name="Pocsi I."/>
            <person name="Punt P.J."/>
            <person name="Ram A.F."/>
            <person name="Ren Q."/>
            <person name="Robellet X."/>
            <person name="Robson G."/>
            <person name="Seiboth B."/>
            <person name="van Solingen P."/>
            <person name="Specht T."/>
            <person name="Sun J."/>
            <person name="Taheri-Talesh N."/>
            <person name="Takeshita N."/>
            <person name="Ussery D."/>
            <person name="vanKuyk P.A."/>
            <person name="Visser H."/>
            <person name="van de Vondervoort P.J."/>
            <person name="de Vries R.P."/>
            <person name="Walton J."/>
            <person name="Xiang X."/>
            <person name="Xiong Y."/>
            <person name="Zeng A.P."/>
            <person name="Brandt B.W."/>
            <person name="Cornell M.J."/>
            <person name="van den Hondel C.A."/>
            <person name="Visser J."/>
            <person name="Oliver S.G."/>
            <person name="Turner G."/>
        </authorList>
    </citation>
    <scope>GENOME REANNOTATION</scope>
    <source>
        <strain evidence="5">FGSC A4 / ATCC 38163 / CBS 112.46 / NRRL 194 / M139</strain>
    </source>
</reference>
<dbReference type="AlphaFoldDB" id="C8VMB6"/>
<organism evidence="4 5">
    <name type="scientific">Emericella nidulans (strain FGSC A4 / ATCC 38163 / CBS 112.46 / NRRL 194 / M139)</name>
    <name type="common">Aspergillus nidulans</name>
    <dbReference type="NCBI Taxonomy" id="227321"/>
    <lineage>
        <taxon>Eukaryota</taxon>
        <taxon>Fungi</taxon>
        <taxon>Dikarya</taxon>
        <taxon>Ascomycota</taxon>
        <taxon>Pezizomycotina</taxon>
        <taxon>Eurotiomycetes</taxon>
        <taxon>Eurotiomycetidae</taxon>
        <taxon>Eurotiales</taxon>
        <taxon>Aspergillaceae</taxon>
        <taxon>Aspergillus</taxon>
        <taxon>Aspergillus subgen. Nidulantes</taxon>
    </lineage>
</organism>
<dbReference type="GeneID" id="2875423"/>
<dbReference type="PANTHER" id="PTHR24189:SF50">
    <property type="entry name" value="ANKYRIN REPEAT AND SOCS BOX PROTEIN 2"/>
    <property type="match status" value="1"/>
</dbReference>
<evidence type="ECO:0000256" key="1">
    <source>
        <dbReference type="ARBA" id="ARBA00022737"/>
    </source>
</evidence>
<dbReference type="SMART" id="SM00248">
    <property type="entry name" value="ANK"/>
    <property type="match status" value="4"/>
</dbReference>
<dbReference type="RefSeq" id="XP_659783.2">
    <property type="nucleotide sequence ID" value="XM_654691.2"/>
</dbReference>
<accession>C8VMB6</accession>
<keyword evidence="5" id="KW-1185">Reference proteome</keyword>
<dbReference type="VEuPathDB" id="FungiDB:AN10268"/>
<keyword evidence="2" id="KW-0040">ANK repeat</keyword>
<evidence type="ECO:0000256" key="3">
    <source>
        <dbReference type="SAM" id="MobiDB-lite"/>
    </source>
</evidence>
<dbReference type="InterPro" id="IPR050745">
    <property type="entry name" value="Multifunctional_regulatory"/>
</dbReference>
<feature type="region of interest" description="Disordered" evidence="3">
    <location>
        <begin position="100"/>
        <end position="121"/>
    </location>
</feature>
<dbReference type="InterPro" id="IPR002110">
    <property type="entry name" value="Ankyrin_rpt"/>
</dbReference>
<dbReference type="HOGENOM" id="CLU_049625_0_0_1"/>
<dbReference type="InterPro" id="IPR036770">
    <property type="entry name" value="Ankyrin_rpt-contain_sf"/>
</dbReference>
<dbReference type="KEGG" id="ani:ANIA_10268"/>
<dbReference type="OrthoDB" id="194358at2759"/>
<name>C8VMB6_EMENI</name>
<dbReference type="eggNOG" id="KOG4177">
    <property type="taxonomic scope" value="Eukaryota"/>
</dbReference>
<dbReference type="Proteomes" id="UP000000560">
    <property type="component" value="Chromosome VII"/>
</dbReference>
<sequence length="447" mass="49576">MYKQPHPPQQSTPRGWTKVSLSDWLSNWQKQDPALRRAHVARLVDTLSAPDNSPHVQQAMKEQAFQTLEMLSKSDPAAYDQWLPIAIRRRQRQFEKILAERQERSVEETHARETGHQPPRDRQQMAALGQGFHYEDIPLIDPTDLAFITENPQFLGPPPVYYNAFESACRKGCLATVQSTLSSETCTSTPAFLHHGLCLALKAGNPDVARYLLASGAPIIRRTPEHVLSSPLEAQIPLFELLFEHGWATNTPGMYGAVLLPSIMNNHTLLEWFLAHGADPNLGQQQEHCFGDSITNSCSALEKAVYRGDVEAVRMLLDAGAVIHNGFPLHAAAGARPPDWNPRNGYQTLSKDFDRSRIPVMALLVERGADVNQYQGPQRGNQVSNYAIVEAVMAGAVERVRWLLENGADPTVRGSWGSAAECVAKIGSQEMKLAVEAGLASRKWVDK</sequence>
<dbReference type="SUPFAM" id="SSF48403">
    <property type="entry name" value="Ankyrin repeat"/>
    <property type="match status" value="1"/>
</dbReference>